<keyword evidence="8" id="KW-1185">Reference proteome</keyword>
<dbReference type="PROSITE" id="PS50048">
    <property type="entry name" value="ZN2_CY6_FUNGAL_2"/>
    <property type="match status" value="1"/>
</dbReference>
<dbReference type="Gene3D" id="4.10.240.10">
    <property type="entry name" value="Zn(2)-C6 fungal-type DNA-binding domain"/>
    <property type="match status" value="1"/>
</dbReference>
<evidence type="ECO:0000256" key="5">
    <source>
        <dbReference type="ARBA" id="ARBA00023242"/>
    </source>
</evidence>
<dbReference type="Pfam" id="PF00172">
    <property type="entry name" value="Zn_clus"/>
    <property type="match status" value="1"/>
</dbReference>
<dbReference type="Proteomes" id="UP000248423">
    <property type="component" value="Unassembled WGS sequence"/>
</dbReference>
<accession>A0A319F8W2</accession>
<proteinExistence type="predicted"/>
<keyword evidence="4" id="KW-0804">Transcription</keyword>
<dbReference type="GO" id="GO:0005634">
    <property type="term" value="C:nucleus"/>
    <property type="evidence" value="ECO:0007669"/>
    <property type="project" value="UniProtKB-SubCell"/>
</dbReference>
<dbReference type="InterPro" id="IPR021858">
    <property type="entry name" value="Fun_TF"/>
</dbReference>
<evidence type="ECO:0000256" key="4">
    <source>
        <dbReference type="ARBA" id="ARBA00023163"/>
    </source>
</evidence>
<protein>
    <submittedName>
        <fullName evidence="7">C6 transcription factor</fullName>
    </submittedName>
</protein>
<dbReference type="STRING" id="1448318.A0A319F8W2"/>
<dbReference type="GO" id="GO:0000981">
    <property type="term" value="F:DNA-binding transcription factor activity, RNA polymerase II-specific"/>
    <property type="evidence" value="ECO:0007669"/>
    <property type="project" value="InterPro"/>
</dbReference>
<reference evidence="7 8" key="1">
    <citation type="submission" date="2018-02" db="EMBL/GenBank/DDBJ databases">
        <title>The genomes of Aspergillus section Nigri reveals drivers in fungal speciation.</title>
        <authorList>
            <consortium name="DOE Joint Genome Institute"/>
            <person name="Vesth T.C."/>
            <person name="Nybo J."/>
            <person name="Theobald S."/>
            <person name="Brandl J."/>
            <person name="Frisvad J.C."/>
            <person name="Nielsen K.F."/>
            <person name="Lyhne E.K."/>
            <person name="Kogle M.E."/>
            <person name="Kuo A."/>
            <person name="Riley R."/>
            <person name="Clum A."/>
            <person name="Nolan M."/>
            <person name="Lipzen A."/>
            <person name="Salamov A."/>
            <person name="Henrissat B."/>
            <person name="Wiebenga A."/>
            <person name="De vries R.P."/>
            <person name="Grigoriev I.V."/>
            <person name="Mortensen U.H."/>
            <person name="Andersen M.R."/>
            <person name="Baker S.E."/>
        </authorList>
    </citation>
    <scope>NUCLEOTIDE SEQUENCE [LARGE SCALE GENOMIC DNA]</scope>
    <source>
        <strain evidence="7 8">CBS 121057</strain>
    </source>
</reference>
<evidence type="ECO:0000256" key="1">
    <source>
        <dbReference type="ARBA" id="ARBA00004123"/>
    </source>
</evidence>
<dbReference type="InterPro" id="IPR001138">
    <property type="entry name" value="Zn2Cys6_DnaBD"/>
</dbReference>
<dbReference type="CDD" id="cd00067">
    <property type="entry name" value="GAL4"/>
    <property type="match status" value="1"/>
</dbReference>
<dbReference type="SMART" id="SM00066">
    <property type="entry name" value="GAL4"/>
    <property type="match status" value="1"/>
</dbReference>
<gene>
    <name evidence="7" type="ORF">BO78DRAFT_464118</name>
</gene>
<sequence>MAATTKIPARSLNGCWTCRVRRKKCDETRPACTRCISLDLECHGYGPRPFWMDNGAMQNEQASKFRHMVSQARSRKRRQKLLLSTRSSSHNPAYPFLHVAQDECHDLTRDGDLAALNPLACSAPSRHHSIPTTESSSIFLEEDYATPPLFPNNMEWVQSSSSPASSVEGLLLTPSFPRLHEPGVGWGLTTSKSALPDLDDLMWSASLDGPHFQDEATLTTDHVNSKHASDMHLLAAAATCGPAISWPMSPSDSTMGERTEDELLMHYLDQVFYIQYPFYHSRDRQRRGWLLSILRRVKPAYYASLALSERDLLSTSLSKGELSTRLTQLRAKDGYYDLALQGMQRIIAGSFGWHAQTHLANSLDGLISILQLLFWELFAGGTKNWQWLLRMAANLIPALVQARTPLTIPDASGPSYPSVQSDEPRPSPEDRCAAGFLLGSFISLDIIAAASTRRAPFLEIDHVQALDSLEISLENLVGCRNSIMVLICEVSALDRWKKESEVARKLSIIDLAKRGGQLEERLRRELANLEHLPVPEPSLWTPSAMPCASPTHPAISKAFGLAAIAYLHVVISGAHPELPEIAKAVSETIAVFQTLRDQRLLQSVAWPFCVSGCLALEEQQRCFRDLFAAAEVSQPTGGTLGEAYKVMEECWQARKSRTSDCDWVSIMNERGESVLLR</sequence>
<dbReference type="PANTHER" id="PTHR37534">
    <property type="entry name" value="TRANSCRIPTIONAL ACTIVATOR PROTEIN UGA3"/>
    <property type="match status" value="1"/>
</dbReference>
<dbReference type="GO" id="GO:0000976">
    <property type="term" value="F:transcription cis-regulatory region binding"/>
    <property type="evidence" value="ECO:0007669"/>
    <property type="project" value="TreeGrafter"/>
</dbReference>
<dbReference type="AlphaFoldDB" id="A0A319F8W2"/>
<dbReference type="GO" id="GO:0045944">
    <property type="term" value="P:positive regulation of transcription by RNA polymerase II"/>
    <property type="evidence" value="ECO:0007669"/>
    <property type="project" value="TreeGrafter"/>
</dbReference>
<dbReference type="Pfam" id="PF11951">
    <property type="entry name" value="Fungal_trans_2"/>
    <property type="match status" value="1"/>
</dbReference>
<dbReference type="EMBL" id="KZ826399">
    <property type="protein sequence ID" value="PYI02183.1"/>
    <property type="molecule type" value="Genomic_DNA"/>
</dbReference>
<evidence type="ECO:0000256" key="3">
    <source>
        <dbReference type="ARBA" id="ARBA00023125"/>
    </source>
</evidence>
<dbReference type="GO" id="GO:0008270">
    <property type="term" value="F:zinc ion binding"/>
    <property type="evidence" value="ECO:0007669"/>
    <property type="project" value="InterPro"/>
</dbReference>
<keyword evidence="5" id="KW-0539">Nucleus</keyword>
<dbReference type="PANTHER" id="PTHR37534:SF26">
    <property type="entry name" value="TRANSCRIPTION FACTOR, PUTATIVE-RELATED"/>
    <property type="match status" value="1"/>
</dbReference>
<feature type="domain" description="Zn(2)-C6 fungal-type" evidence="6">
    <location>
        <begin position="14"/>
        <end position="42"/>
    </location>
</feature>
<evidence type="ECO:0000313" key="7">
    <source>
        <dbReference type="EMBL" id="PYI02183.1"/>
    </source>
</evidence>
<dbReference type="VEuPathDB" id="FungiDB:BO78DRAFT_464118"/>
<dbReference type="SUPFAM" id="SSF57701">
    <property type="entry name" value="Zn2/Cys6 DNA-binding domain"/>
    <property type="match status" value="1"/>
</dbReference>
<name>A0A319F8W2_ASPSB</name>
<dbReference type="OrthoDB" id="5213892at2759"/>
<comment type="subcellular location">
    <subcellularLocation>
        <location evidence="1">Nucleus</location>
    </subcellularLocation>
</comment>
<organism evidence="7 8">
    <name type="scientific">Aspergillus sclerotiicarbonarius (strain CBS 121057 / IBT 28362)</name>
    <dbReference type="NCBI Taxonomy" id="1448318"/>
    <lineage>
        <taxon>Eukaryota</taxon>
        <taxon>Fungi</taxon>
        <taxon>Dikarya</taxon>
        <taxon>Ascomycota</taxon>
        <taxon>Pezizomycotina</taxon>
        <taxon>Eurotiomycetes</taxon>
        <taxon>Eurotiomycetidae</taxon>
        <taxon>Eurotiales</taxon>
        <taxon>Aspergillaceae</taxon>
        <taxon>Aspergillus</taxon>
        <taxon>Aspergillus subgen. Circumdati</taxon>
    </lineage>
</organism>
<evidence type="ECO:0000259" key="6">
    <source>
        <dbReference type="PROSITE" id="PS50048"/>
    </source>
</evidence>
<evidence type="ECO:0000256" key="2">
    <source>
        <dbReference type="ARBA" id="ARBA00023015"/>
    </source>
</evidence>
<dbReference type="PROSITE" id="PS00463">
    <property type="entry name" value="ZN2_CY6_FUNGAL_1"/>
    <property type="match status" value="1"/>
</dbReference>
<dbReference type="InterPro" id="IPR036864">
    <property type="entry name" value="Zn2-C6_fun-type_DNA-bd_sf"/>
</dbReference>
<keyword evidence="3" id="KW-0238">DNA-binding</keyword>
<keyword evidence="2" id="KW-0805">Transcription regulation</keyword>
<evidence type="ECO:0000313" key="8">
    <source>
        <dbReference type="Proteomes" id="UP000248423"/>
    </source>
</evidence>